<dbReference type="Pfam" id="PF00551">
    <property type="entry name" value="Formyl_trans_N"/>
    <property type="match status" value="1"/>
</dbReference>
<comment type="catalytic activity">
    <reaction evidence="4">
        <text>N(1)-(5-phospho-beta-D-ribosyl)glycinamide + (6R)-10-formyltetrahydrofolate = N(2)-formyl-N(1)-(5-phospho-beta-D-ribosyl)glycinamide + (6S)-5,6,7,8-tetrahydrofolate + H(+)</text>
        <dbReference type="Rhea" id="RHEA:15053"/>
        <dbReference type="ChEBI" id="CHEBI:15378"/>
        <dbReference type="ChEBI" id="CHEBI:57453"/>
        <dbReference type="ChEBI" id="CHEBI:143788"/>
        <dbReference type="ChEBI" id="CHEBI:147286"/>
        <dbReference type="ChEBI" id="CHEBI:195366"/>
        <dbReference type="EC" id="2.1.2.2"/>
    </reaction>
</comment>
<accession>A0A858PXK8</accession>
<feature type="site" description="Raises pKa of active site His" evidence="4">
    <location>
        <position position="139"/>
    </location>
</feature>
<reference evidence="6 7" key="1">
    <citation type="journal article" date="2020" name="Pathogens">
        <title>First Whole Genome Sequence of Anaplasma platys, an Obligate Intracellular Rickettsial Pathogen of Dogs.</title>
        <authorList>
            <person name="Llanes A."/>
            <person name="Rajeev S."/>
        </authorList>
    </citation>
    <scope>NUCLEOTIDE SEQUENCE [LARGE SCALE GENOMIC DNA]</scope>
    <source>
        <strain evidence="6 7">S3</strain>
    </source>
</reference>
<comment type="similarity">
    <text evidence="4">Belongs to the GART family.</text>
</comment>
<dbReference type="EC" id="2.1.2.2" evidence="4"/>
<feature type="binding site" evidence="4">
    <location>
        <position position="101"/>
    </location>
    <ligand>
        <name>(6R)-10-formyltetrahydrofolate</name>
        <dbReference type="ChEBI" id="CHEBI:195366"/>
    </ligand>
</feature>
<dbReference type="GO" id="GO:0005829">
    <property type="term" value="C:cytosol"/>
    <property type="evidence" value="ECO:0007669"/>
    <property type="project" value="TreeGrafter"/>
</dbReference>
<dbReference type="Gene3D" id="3.40.50.170">
    <property type="entry name" value="Formyl transferase, N-terminal domain"/>
    <property type="match status" value="1"/>
</dbReference>
<feature type="active site" description="Proton donor" evidence="4">
    <location>
        <position position="103"/>
    </location>
</feature>
<proteinExistence type="inferred from homology"/>
<keyword evidence="2 4" id="KW-0808">Transferase</keyword>
<evidence type="ECO:0000313" key="7">
    <source>
        <dbReference type="Proteomes" id="UP000500930"/>
    </source>
</evidence>
<dbReference type="PANTHER" id="PTHR43369:SF2">
    <property type="entry name" value="PHOSPHORIBOSYLGLYCINAMIDE FORMYLTRANSFERASE"/>
    <property type="match status" value="1"/>
</dbReference>
<evidence type="ECO:0000259" key="5">
    <source>
        <dbReference type="Pfam" id="PF00551"/>
    </source>
</evidence>
<dbReference type="SUPFAM" id="SSF53328">
    <property type="entry name" value="Formyltransferase"/>
    <property type="match status" value="1"/>
</dbReference>
<comment type="caution">
    <text evidence="4">Lacks conserved residue(s) required for the propagation of feature annotation.</text>
</comment>
<evidence type="ECO:0000256" key="4">
    <source>
        <dbReference type="HAMAP-Rule" id="MF_01930"/>
    </source>
</evidence>
<dbReference type="InterPro" id="IPR004607">
    <property type="entry name" value="GART"/>
</dbReference>
<evidence type="ECO:0000313" key="6">
    <source>
        <dbReference type="EMBL" id="QJC27314.1"/>
    </source>
</evidence>
<evidence type="ECO:0000256" key="2">
    <source>
        <dbReference type="ARBA" id="ARBA00022679"/>
    </source>
</evidence>
<dbReference type="KEGG" id="aplt:ANPL_01020"/>
<dbReference type="InterPro" id="IPR036477">
    <property type="entry name" value="Formyl_transf_N_sf"/>
</dbReference>
<sequence length="207" mass="22390">MRIGVLISGRGSNLEALARACVDSEYPATIACVISNKVNAHGITIASQYSVPAFTVNRKPLDTEGISSILEQHKVELVCLAGFMSVLPAQFVTKWHGKIINIHPSLLPSFKGLKAQEQAYNAGVKVAGCTVHYVSPEVDGGPIILQAAVPVLNDDTVETLSHRILSVEHLCYPEAVRLIALGRVKIVENRVVRVKGNDELFLLSQKS</sequence>
<dbReference type="GO" id="GO:0006189">
    <property type="term" value="P:'de novo' IMP biosynthetic process"/>
    <property type="evidence" value="ECO:0007669"/>
    <property type="project" value="UniProtKB-UniRule"/>
</dbReference>
<feature type="domain" description="Formyl transferase N-terminal" evidence="5">
    <location>
        <begin position="1"/>
        <end position="176"/>
    </location>
</feature>
<dbReference type="NCBIfam" id="TIGR00639">
    <property type="entry name" value="PurN"/>
    <property type="match status" value="1"/>
</dbReference>
<evidence type="ECO:0000256" key="1">
    <source>
        <dbReference type="ARBA" id="ARBA00005054"/>
    </source>
</evidence>
<feature type="binding site" evidence="4">
    <location>
        <position position="58"/>
    </location>
    <ligand>
        <name>(6R)-10-formyltetrahydrofolate</name>
        <dbReference type="ChEBI" id="CHEBI:195366"/>
    </ligand>
</feature>
<organism evidence="6 7">
    <name type="scientific">Anaplasma platys</name>
    <dbReference type="NCBI Taxonomy" id="949"/>
    <lineage>
        <taxon>Bacteria</taxon>
        <taxon>Pseudomonadati</taxon>
        <taxon>Pseudomonadota</taxon>
        <taxon>Alphaproteobacteria</taxon>
        <taxon>Rickettsiales</taxon>
        <taxon>Anaplasmataceae</taxon>
        <taxon>Anaplasma</taxon>
    </lineage>
</organism>
<dbReference type="EMBL" id="CP046391">
    <property type="protein sequence ID" value="QJC27314.1"/>
    <property type="molecule type" value="Genomic_DNA"/>
</dbReference>
<dbReference type="AlphaFoldDB" id="A0A858PXK8"/>
<dbReference type="HAMAP" id="MF_01930">
    <property type="entry name" value="PurN"/>
    <property type="match status" value="1"/>
</dbReference>
<comment type="function">
    <text evidence="4">Catalyzes the transfer of a formyl group from 10-formyltetrahydrofolate to 5-phospho-ribosyl-glycinamide (GAR), producing 5-phospho-ribosyl-N-formylglycinamide (FGAR) and tetrahydrofolate.</text>
</comment>
<protein>
    <recommendedName>
        <fullName evidence="4">Phosphoribosylglycinamide formyltransferase</fullName>
        <ecNumber evidence="4">2.1.2.2</ecNumber>
    </recommendedName>
    <alternativeName>
        <fullName evidence="4">5'-phosphoribosylglycinamide transformylase</fullName>
    </alternativeName>
    <alternativeName>
        <fullName evidence="4">GAR transformylase</fullName>
        <shortName evidence="4">GART</shortName>
    </alternativeName>
</protein>
<dbReference type="Proteomes" id="UP000500930">
    <property type="component" value="Chromosome"/>
</dbReference>
<comment type="pathway">
    <text evidence="1 4">Purine metabolism; IMP biosynthesis via de novo pathway; N(2)-formyl-N(1)-(5-phospho-D-ribosyl)glycinamide from N(1)-(5-phospho-D-ribosyl)glycinamide (10-formyl THF route): step 1/1.</text>
</comment>
<evidence type="ECO:0000256" key="3">
    <source>
        <dbReference type="ARBA" id="ARBA00022755"/>
    </source>
</evidence>
<keyword evidence="7" id="KW-1185">Reference proteome</keyword>
<dbReference type="GO" id="GO:0004644">
    <property type="term" value="F:phosphoribosylglycinamide formyltransferase activity"/>
    <property type="evidence" value="ECO:0007669"/>
    <property type="project" value="UniProtKB-UniRule"/>
</dbReference>
<dbReference type="InterPro" id="IPR002376">
    <property type="entry name" value="Formyl_transf_N"/>
</dbReference>
<dbReference type="PANTHER" id="PTHR43369">
    <property type="entry name" value="PHOSPHORIBOSYLGLYCINAMIDE FORMYLTRANSFERASE"/>
    <property type="match status" value="1"/>
</dbReference>
<keyword evidence="3 4" id="KW-0658">Purine biosynthesis</keyword>
<dbReference type="UniPathway" id="UPA00074">
    <property type="reaction ID" value="UER00126"/>
</dbReference>
<dbReference type="CDD" id="cd08645">
    <property type="entry name" value="FMT_core_GART"/>
    <property type="match status" value="1"/>
</dbReference>
<gene>
    <name evidence="4 6" type="primary">purN</name>
    <name evidence="6" type="ORF">ANPL_01020</name>
</gene>
<feature type="binding site" evidence="4">
    <location>
        <begin position="11"/>
        <end position="13"/>
    </location>
    <ligand>
        <name>N(1)-(5-phospho-beta-D-ribosyl)glycinamide</name>
        <dbReference type="ChEBI" id="CHEBI:143788"/>
    </ligand>
</feature>
<dbReference type="RefSeq" id="WP_236822857.1">
    <property type="nucleotide sequence ID" value="NZ_CP046391.1"/>
</dbReference>
<name>A0A858PXK8_9RICK</name>